<dbReference type="InterPro" id="IPR008546">
    <property type="entry name" value="VAN3-bd-like_auxin_canal"/>
</dbReference>
<gene>
    <name evidence="3" type="ORF">ACJIZ3_022577</name>
</gene>
<protein>
    <submittedName>
        <fullName evidence="3">Uncharacterized protein</fullName>
    </submittedName>
</protein>
<name>A0ABD3TMZ5_9LAMI</name>
<dbReference type="Proteomes" id="UP001634393">
    <property type="component" value="Unassembled WGS sequence"/>
</dbReference>
<dbReference type="PANTHER" id="PTHR31351">
    <property type="entry name" value="EXPRESSED PROTEIN"/>
    <property type="match status" value="1"/>
</dbReference>
<organism evidence="3 4">
    <name type="scientific">Penstemon smallii</name>
    <dbReference type="NCBI Taxonomy" id="265156"/>
    <lineage>
        <taxon>Eukaryota</taxon>
        <taxon>Viridiplantae</taxon>
        <taxon>Streptophyta</taxon>
        <taxon>Embryophyta</taxon>
        <taxon>Tracheophyta</taxon>
        <taxon>Spermatophyta</taxon>
        <taxon>Magnoliopsida</taxon>
        <taxon>eudicotyledons</taxon>
        <taxon>Gunneridae</taxon>
        <taxon>Pentapetalae</taxon>
        <taxon>asterids</taxon>
        <taxon>lamiids</taxon>
        <taxon>Lamiales</taxon>
        <taxon>Plantaginaceae</taxon>
        <taxon>Cheloneae</taxon>
        <taxon>Penstemon</taxon>
    </lineage>
</organism>
<proteinExistence type="predicted"/>
<reference evidence="3 4" key="1">
    <citation type="submission" date="2024-12" db="EMBL/GenBank/DDBJ databases">
        <title>The unique morphological basis and parallel evolutionary history of personate flowers in Penstemon.</title>
        <authorList>
            <person name="Depatie T.H."/>
            <person name="Wessinger C.A."/>
        </authorList>
    </citation>
    <scope>NUCLEOTIDE SEQUENCE [LARGE SCALE GENOMIC DNA]</scope>
    <source>
        <strain evidence="3">WTNN_2</strain>
        <tissue evidence="3">Leaf</tissue>
    </source>
</reference>
<evidence type="ECO:0000259" key="1">
    <source>
        <dbReference type="Pfam" id="PF05703"/>
    </source>
</evidence>
<feature type="domain" description="VAN3-binding protein-like auxin canalisation" evidence="1">
    <location>
        <begin position="81"/>
        <end position="241"/>
    </location>
</feature>
<dbReference type="InterPro" id="IPR040269">
    <property type="entry name" value="VAB"/>
</dbReference>
<sequence>MIMRRRYMEPLTDEIKPENASFIKSQVLGSKEKDILCSYKQEEISESSNHAMEFLCRSWSPSASDFLQIFSSKKHLLPSDTKHDENLTRADSTQTSTIQQDYNKMELNYPKTWLRDKSLTGIIRSRKERKKEETRLRTAELHTALSLTTLAAAIAGFSGSIATQEKPGAYDMGNVLSSAAALVTTACAEVAESLGAKRAQVRAAVDSGMAIQTPIDMIAVTAMAATCLRGSSLLKSRAMVEPVSRIPDMLKVGAQIYIIMPSGRKECARVSVYIKHDHLKFVFRRKYFGGALTSAKEYKVTNIMEERSEHQEKYFLCLKTKNGIMKLLFEDETQSRIWIPTIFNLLGMCNPCWEATPSHHSFQSSNSK</sequence>
<evidence type="ECO:0000313" key="3">
    <source>
        <dbReference type="EMBL" id="KAL3837986.1"/>
    </source>
</evidence>
<feature type="domain" description="Pleckstrin-like plant" evidence="2">
    <location>
        <begin position="260"/>
        <end position="347"/>
    </location>
</feature>
<dbReference type="Pfam" id="PF05703">
    <property type="entry name" value="Auxin_canalis"/>
    <property type="match status" value="1"/>
</dbReference>
<dbReference type="PANTHER" id="PTHR31351:SF30">
    <property type="entry name" value="VAN3-BINDING PROTEIN-LIKE"/>
    <property type="match status" value="1"/>
</dbReference>
<dbReference type="Pfam" id="PF08458">
    <property type="entry name" value="PH_2"/>
    <property type="match status" value="1"/>
</dbReference>
<evidence type="ECO:0000313" key="4">
    <source>
        <dbReference type="Proteomes" id="UP001634393"/>
    </source>
</evidence>
<dbReference type="EMBL" id="JBJXBP010000003">
    <property type="protein sequence ID" value="KAL3837986.1"/>
    <property type="molecule type" value="Genomic_DNA"/>
</dbReference>
<accession>A0ABD3TMZ5</accession>
<dbReference type="AlphaFoldDB" id="A0ABD3TMZ5"/>
<comment type="caution">
    <text evidence="3">The sequence shown here is derived from an EMBL/GenBank/DDBJ whole genome shotgun (WGS) entry which is preliminary data.</text>
</comment>
<evidence type="ECO:0000259" key="2">
    <source>
        <dbReference type="Pfam" id="PF08458"/>
    </source>
</evidence>
<keyword evidence="4" id="KW-1185">Reference proteome</keyword>
<dbReference type="InterPro" id="IPR013666">
    <property type="entry name" value="PH_pln"/>
</dbReference>